<evidence type="ECO:0000256" key="8">
    <source>
        <dbReference type="PIRSR" id="PIRSR601952-2"/>
    </source>
</evidence>
<keyword evidence="4" id="KW-0378">Hydrolase</keyword>
<dbReference type="SUPFAM" id="SSF53649">
    <property type="entry name" value="Alkaline phosphatase-like"/>
    <property type="match status" value="1"/>
</dbReference>
<feature type="binding site" evidence="8">
    <location>
        <position position="173"/>
    </location>
    <ligand>
        <name>Mg(2+)</name>
        <dbReference type="ChEBI" id="CHEBI:18420"/>
    </ligand>
</feature>
<keyword evidence="6 8" id="KW-0460">Magnesium</keyword>
<feature type="binding site" evidence="8">
    <location>
        <position position="46"/>
    </location>
    <ligand>
        <name>Zn(2+)</name>
        <dbReference type="ChEBI" id="CHEBI:29105"/>
        <label>2</label>
    </ligand>
</feature>
<feature type="binding site" evidence="8">
    <location>
        <position position="296"/>
    </location>
    <ligand>
        <name>Mg(2+)</name>
        <dbReference type="ChEBI" id="CHEBI:18420"/>
    </ligand>
</feature>
<dbReference type="InterPro" id="IPR001952">
    <property type="entry name" value="Alkaline_phosphatase"/>
</dbReference>
<dbReference type="AlphaFoldDB" id="F5YQV6"/>
<evidence type="ECO:0000256" key="4">
    <source>
        <dbReference type="ARBA" id="ARBA00022801"/>
    </source>
</evidence>
<protein>
    <submittedName>
        <fullName evidence="11">Alkaline phosphatase</fullName>
    </submittedName>
</protein>
<feature type="binding site" evidence="8">
    <location>
        <position position="46"/>
    </location>
    <ligand>
        <name>Mg(2+)</name>
        <dbReference type="ChEBI" id="CHEBI:18420"/>
    </ligand>
</feature>
<dbReference type="GO" id="GO:0046872">
    <property type="term" value="F:metal ion binding"/>
    <property type="evidence" value="ECO:0007669"/>
    <property type="project" value="UniProtKB-KW"/>
</dbReference>
<evidence type="ECO:0000313" key="11">
    <source>
        <dbReference type="EMBL" id="AEF84582.1"/>
    </source>
</evidence>
<proteinExistence type="inferred from homology"/>
<keyword evidence="10" id="KW-0732">Signal</keyword>
<gene>
    <name evidence="11" type="ordered locus">TREPR_1330</name>
</gene>
<dbReference type="STRING" id="545694.TREPR_1330"/>
<dbReference type="PANTHER" id="PTHR11596">
    <property type="entry name" value="ALKALINE PHOSPHATASE"/>
    <property type="match status" value="1"/>
</dbReference>
<dbReference type="SMART" id="SM00098">
    <property type="entry name" value="alkPPc"/>
    <property type="match status" value="1"/>
</dbReference>
<feature type="binding site" evidence="8">
    <location>
        <position position="345"/>
    </location>
    <ligand>
        <name>Zn(2+)</name>
        <dbReference type="ChEBI" id="CHEBI:29105"/>
        <label>2</label>
    </ligand>
</feature>
<evidence type="ECO:0000256" key="7">
    <source>
        <dbReference type="PIRSR" id="PIRSR601952-1"/>
    </source>
</evidence>
<dbReference type="InterPro" id="IPR018299">
    <property type="entry name" value="Alkaline_phosphatase_AS"/>
</dbReference>
<evidence type="ECO:0000313" key="12">
    <source>
        <dbReference type="Proteomes" id="UP000009223"/>
    </source>
</evidence>
<dbReference type="OrthoDB" id="9794455at2"/>
<feature type="signal peptide" evidence="10">
    <location>
        <begin position="1"/>
        <end position="20"/>
    </location>
</feature>
<keyword evidence="2" id="KW-0597">Phosphoprotein</keyword>
<dbReference type="KEGG" id="tpi:TREPR_1330"/>
<dbReference type="PANTHER" id="PTHR11596:SF5">
    <property type="entry name" value="ALKALINE PHOSPHATASE"/>
    <property type="match status" value="1"/>
</dbReference>
<feature type="binding site" evidence="8">
    <location>
        <position position="301"/>
    </location>
    <ligand>
        <name>Zn(2+)</name>
        <dbReference type="ChEBI" id="CHEBI:29105"/>
        <label>2</label>
    </ligand>
</feature>
<keyword evidence="3 8" id="KW-0479">Metal-binding</keyword>
<feature type="binding site" evidence="8">
    <location>
        <position position="305"/>
    </location>
    <ligand>
        <name>Zn(2+)</name>
        <dbReference type="ChEBI" id="CHEBI:29105"/>
        <label>2</label>
    </ligand>
</feature>
<reference evidence="11 12" key="2">
    <citation type="journal article" date="2011" name="ISME J.">
        <title>RNA-seq reveals cooperative metabolic interactions between two termite-gut spirochete species in co-culture.</title>
        <authorList>
            <person name="Rosenthal A.Z."/>
            <person name="Matson E.G."/>
            <person name="Eldar A."/>
            <person name="Leadbetter J.R."/>
        </authorList>
    </citation>
    <scope>NUCLEOTIDE SEQUENCE [LARGE SCALE GENOMIC DNA]</scope>
    <source>
        <strain evidence="12">ATCC BAA-887 / DSM 12427 / ZAS-2</strain>
    </source>
</reference>
<accession>F5YQV6</accession>
<organism evidence="11 12">
    <name type="scientific">Treponema primitia (strain ATCC BAA-887 / DSM 12427 / ZAS-2)</name>
    <dbReference type="NCBI Taxonomy" id="545694"/>
    <lineage>
        <taxon>Bacteria</taxon>
        <taxon>Pseudomonadati</taxon>
        <taxon>Spirochaetota</taxon>
        <taxon>Spirochaetia</taxon>
        <taxon>Spirochaetales</taxon>
        <taxon>Treponemataceae</taxon>
        <taxon>Treponema</taxon>
    </lineage>
</organism>
<evidence type="ECO:0000256" key="6">
    <source>
        <dbReference type="ARBA" id="ARBA00022842"/>
    </source>
</evidence>
<feature type="binding site" evidence="8">
    <location>
        <position position="171"/>
    </location>
    <ligand>
        <name>Mg(2+)</name>
        <dbReference type="ChEBI" id="CHEBI:18420"/>
    </ligand>
</feature>
<name>F5YQV6_TREPZ</name>
<comment type="cofactor">
    <cofactor evidence="8">
        <name>Mg(2+)</name>
        <dbReference type="ChEBI" id="CHEBI:18420"/>
    </cofactor>
    <text evidence="8">Binds 1 Mg(2+) ion.</text>
</comment>
<sequence length="538" mass="58534">MKKVASVFVLFLTAFTLVFAGGGSQKSEQQGNLKGKAKYIFVFIGDGTSIPQRTTTEMYLASQKNTRNYENAVAREGGTFGAGNGVTDFTPAIERMLMSGFPGQGFSSTYSSNSLITDSSSAGTAIATGLKTRDGVVGMDPTTSFPYTSMAKLARNKGLKVGIVTTVSLDHATPASFYASVPSRDFYYDISLQLAESNFNYFGGGGFKQPTGAKKDQRDINEILKEAGYKIFNTKEDFNRLKAGDDKIIAINPRLDSDKAVPYAIDLDDRDIQLSQFVAKGIEVLDNPNGFFMMVESGKVDWACHANDAAGTIYDVISLDEAVKAAYDFYLKHPNETLIVVTGDHETGGMTLGYAGTGYDAFLNKLSGQKCSFDAFNKEIFPAYRAENPNIKKLADVYPVIEKYFGLRPYNATEVARLQQAAKGGDSSAYITLGQTLTESETADLEKALAYTLLEPKERPASSPMTNDYYLSYGYMADPFTTALVHILDQKSGVSWTTFSHTGLPTPVSVIGVGNELFNGYYDNTDIFKKVVAIGQLE</sequence>
<feature type="binding site" evidence="8">
    <location>
        <position position="344"/>
    </location>
    <ligand>
        <name>Mg(2+)</name>
        <dbReference type="ChEBI" id="CHEBI:18420"/>
    </ligand>
</feature>
<reference evidence="12" key="1">
    <citation type="submission" date="2009-12" db="EMBL/GenBank/DDBJ databases">
        <title>Complete sequence of Treponema primitia strain ZAS-2.</title>
        <authorList>
            <person name="Tetu S.G."/>
            <person name="Matson E."/>
            <person name="Ren Q."/>
            <person name="Seshadri R."/>
            <person name="Elbourne L."/>
            <person name="Hassan K.A."/>
            <person name="Durkin A."/>
            <person name="Radune D."/>
            <person name="Mohamoud Y."/>
            <person name="Shay R."/>
            <person name="Jin S."/>
            <person name="Zhang X."/>
            <person name="Lucey K."/>
            <person name="Ballor N.R."/>
            <person name="Ottesen E."/>
            <person name="Rosenthal R."/>
            <person name="Allen A."/>
            <person name="Leadbetter J.R."/>
            <person name="Paulsen I.T."/>
        </authorList>
    </citation>
    <scope>NUCLEOTIDE SEQUENCE [LARGE SCALE GENOMIC DNA]</scope>
    <source>
        <strain evidence="12">ATCC BAA-887 / DSM 12427 / ZAS-2</strain>
    </source>
</reference>
<evidence type="ECO:0000256" key="10">
    <source>
        <dbReference type="SAM" id="SignalP"/>
    </source>
</evidence>
<evidence type="ECO:0000256" key="2">
    <source>
        <dbReference type="ARBA" id="ARBA00022553"/>
    </source>
</evidence>
<dbReference type="Gene3D" id="3.40.720.10">
    <property type="entry name" value="Alkaline Phosphatase, subunit A"/>
    <property type="match status" value="1"/>
</dbReference>
<dbReference type="Pfam" id="PF00245">
    <property type="entry name" value="Alk_phosphatase"/>
    <property type="match status" value="1"/>
</dbReference>
<dbReference type="PROSITE" id="PS00123">
    <property type="entry name" value="ALKALINE_PHOSPHATASE"/>
    <property type="match status" value="1"/>
</dbReference>
<feature type="active site" description="Phosphoserine intermediate" evidence="7">
    <location>
        <position position="119"/>
    </location>
</feature>
<feature type="chain" id="PRO_5003336258" evidence="10">
    <location>
        <begin position="21"/>
        <end position="538"/>
    </location>
</feature>
<dbReference type="InterPro" id="IPR017850">
    <property type="entry name" value="Alkaline_phosphatase_core_sf"/>
</dbReference>
<dbReference type="HOGENOM" id="CLU_008539_5_0_12"/>
<keyword evidence="12" id="KW-1185">Reference proteome</keyword>
<evidence type="ECO:0000256" key="9">
    <source>
        <dbReference type="RuleBase" id="RU003946"/>
    </source>
</evidence>
<dbReference type="Proteomes" id="UP000009223">
    <property type="component" value="Chromosome"/>
</dbReference>
<evidence type="ECO:0000256" key="3">
    <source>
        <dbReference type="ARBA" id="ARBA00022723"/>
    </source>
</evidence>
<comment type="similarity">
    <text evidence="1 9">Belongs to the alkaline phosphatase family.</text>
</comment>
<keyword evidence="5 8" id="KW-0862">Zinc</keyword>
<dbReference type="eggNOG" id="COG1785">
    <property type="taxonomic scope" value="Bacteria"/>
</dbReference>
<feature type="binding site" evidence="8">
    <location>
        <position position="501"/>
    </location>
    <ligand>
        <name>Zn(2+)</name>
        <dbReference type="ChEBI" id="CHEBI:29105"/>
        <label>2</label>
    </ligand>
</feature>
<comment type="cofactor">
    <cofactor evidence="8">
        <name>Zn(2+)</name>
        <dbReference type="ChEBI" id="CHEBI:29105"/>
    </cofactor>
    <text evidence="8">Binds 2 Zn(2+) ions.</text>
</comment>
<evidence type="ECO:0000256" key="1">
    <source>
        <dbReference type="ARBA" id="ARBA00005984"/>
    </source>
</evidence>
<dbReference type="EMBL" id="CP001843">
    <property type="protein sequence ID" value="AEF84582.1"/>
    <property type="molecule type" value="Genomic_DNA"/>
</dbReference>
<dbReference type="CDD" id="cd16012">
    <property type="entry name" value="ALP"/>
    <property type="match status" value="1"/>
</dbReference>
<dbReference type="RefSeq" id="WP_015708755.1">
    <property type="nucleotide sequence ID" value="NC_015578.1"/>
</dbReference>
<dbReference type="PRINTS" id="PR00113">
    <property type="entry name" value="ALKPHPHTASE"/>
</dbReference>
<evidence type="ECO:0000256" key="5">
    <source>
        <dbReference type="ARBA" id="ARBA00022833"/>
    </source>
</evidence>
<dbReference type="GO" id="GO:0004035">
    <property type="term" value="F:alkaline phosphatase activity"/>
    <property type="evidence" value="ECO:0007669"/>
    <property type="project" value="TreeGrafter"/>
</dbReference>